<keyword evidence="3 4" id="KW-0418">Kinase</keyword>
<protein>
    <submittedName>
        <fullName evidence="4">Glycerate 2-kinase</fullName>
        <ecNumber evidence="4">2.7.1.165</ecNumber>
    </submittedName>
</protein>
<dbReference type="PANTHER" id="PTHR21599:SF0">
    <property type="entry name" value="GLYCERATE KINASE"/>
    <property type="match status" value="1"/>
</dbReference>
<dbReference type="InterPro" id="IPR018193">
    <property type="entry name" value="Glyc_kinase_flavodox-like_fold"/>
</dbReference>
<dbReference type="InterPro" id="IPR018197">
    <property type="entry name" value="Glycerate_kinase_RE-like"/>
</dbReference>
<dbReference type="PIRSF" id="PIRSF006078">
    <property type="entry name" value="GlxK"/>
    <property type="match status" value="1"/>
</dbReference>
<dbReference type="GO" id="GO:0031388">
    <property type="term" value="P:organic acid phosphorylation"/>
    <property type="evidence" value="ECO:0007669"/>
    <property type="project" value="InterPro"/>
</dbReference>
<evidence type="ECO:0000256" key="3">
    <source>
        <dbReference type="ARBA" id="ARBA00022777"/>
    </source>
</evidence>
<accession>A0A644W3U9</accession>
<organism evidence="4">
    <name type="scientific">bioreactor metagenome</name>
    <dbReference type="NCBI Taxonomy" id="1076179"/>
    <lineage>
        <taxon>unclassified sequences</taxon>
        <taxon>metagenomes</taxon>
        <taxon>ecological metagenomes</taxon>
    </lineage>
</organism>
<dbReference type="GO" id="GO:0043798">
    <property type="term" value="F:glycerate 2-kinase activity"/>
    <property type="evidence" value="ECO:0007669"/>
    <property type="project" value="UniProtKB-EC"/>
</dbReference>
<reference evidence="4" key="1">
    <citation type="submission" date="2019-08" db="EMBL/GenBank/DDBJ databases">
        <authorList>
            <person name="Kucharzyk K."/>
            <person name="Murdoch R.W."/>
            <person name="Higgins S."/>
            <person name="Loffler F."/>
        </authorList>
    </citation>
    <scope>NUCLEOTIDE SEQUENCE</scope>
</reference>
<dbReference type="Pfam" id="PF02595">
    <property type="entry name" value="Gly_kinase"/>
    <property type="match status" value="1"/>
</dbReference>
<dbReference type="InterPro" id="IPR036129">
    <property type="entry name" value="Glycerate_kinase_sf"/>
</dbReference>
<name>A0A644W3U9_9ZZZZ</name>
<gene>
    <name evidence="4" type="primary">garK_3</name>
    <name evidence="4" type="ORF">SDC9_44639</name>
</gene>
<dbReference type="EMBL" id="VSSQ01000608">
    <property type="protein sequence ID" value="MPL98434.1"/>
    <property type="molecule type" value="Genomic_DNA"/>
</dbReference>
<comment type="similarity">
    <text evidence="1">Belongs to the glycerate kinase type-1 family.</text>
</comment>
<dbReference type="InterPro" id="IPR004381">
    <property type="entry name" value="Glycerate_kinase"/>
</dbReference>
<dbReference type="GO" id="GO:0008887">
    <property type="term" value="F:glycerate kinase activity"/>
    <property type="evidence" value="ECO:0007669"/>
    <property type="project" value="InterPro"/>
</dbReference>
<dbReference type="AlphaFoldDB" id="A0A644W3U9"/>
<dbReference type="NCBIfam" id="TIGR00045">
    <property type="entry name" value="glycerate kinase"/>
    <property type="match status" value="1"/>
</dbReference>
<dbReference type="Gene3D" id="3.40.50.10350">
    <property type="entry name" value="Glycerate kinase, domain 1"/>
    <property type="match status" value="1"/>
</dbReference>
<dbReference type="PANTHER" id="PTHR21599">
    <property type="entry name" value="GLYCERATE KINASE"/>
    <property type="match status" value="1"/>
</dbReference>
<comment type="caution">
    <text evidence="4">The sequence shown here is derived from an EMBL/GenBank/DDBJ whole genome shotgun (WGS) entry which is preliminary data.</text>
</comment>
<dbReference type="SUPFAM" id="SSF110738">
    <property type="entry name" value="Glycerate kinase I"/>
    <property type="match status" value="1"/>
</dbReference>
<keyword evidence="2 4" id="KW-0808">Transferase</keyword>
<dbReference type="EC" id="2.7.1.165" evidence="4"/>
<proteinExistence type="inferred from homology"/>
<evidence type="ECO:0000313" key="4">
    <source>
        <dbReference type="EMBL" id="MPL98434.1"/>
    </source>
</evidence>
<dbReference type="Gene3D" id="3.90.1510.10">
    <property type="entry name" value="Glycerate kinase, domain 2"/>
    <property type="match status" value="1"/>
</dbReference>
<evidence type="ECO:0000256" key="1">
    <source>
        <dbReference type="ARBA" id="ARBA00006284"/>
    </source>
</evidence>
<evidence type="ECO:0000256" key="2">
    <source>
        <dbReference type="ARBA" id="ARBA00022679"/>
    </source>
</evidence>
<sequence>MRHPINIVIATDKFKGSLTAQEASVSISNGLKRGVSSVLSLDEIKTLQIPLADGGEGFLSVAGRNGFYKRREVEIVDPLGRTIKSHYLLSEKDPVAVIEMALASGLGLLEKEEYNPVEATSFGFGQLILHAIKDGVSEIIAGIGGSATNDGGTGMLQALGYTFRDKSGEVICGEEDQFMSGSLLSEIFSIDDSGAERALKRVRITVACDVDNPLLGADGATYVYAKQKGADESDLIKLEAGMRNFAEVSERHLGFNSCFLCDSSSYVGYDFSDFPGSGAAGGVGYALRSFLKADLIPGWRVAATLANVEEAISKADLIISGEGRLDKQTLSGKLVDGISILANRYRKPYWVYCGENNLSEEELKVARISKVFEISPNAKNLNDSISRAKQLLEKISAESATFLSELQSNRQTN</sequence>